<organism evidence="2 3">
    <name type="scientific">Psilocybe cyanescens</name>
    <dbReference type="NCBI Taxonomy" id="93625"/>
    <lineage>
        <taxon>Eukaryota</taxon>
        <taxon>Fungi</taxon>
        <taxon>Dikarya</taxon>
        <taxon>Basidiomycota</taxon>
        <taxon>Agaricomycotina</taxon>
        <taxon>Agaricomycetes</taxon>
        <taxon>Agaricomycetidae</taxon>
        <taxon>Agaricales</taxon>
        <taxon>Agaricineae</taxon>
        <taxon>Strophariaceae</taxon>
        <taxon>Psilocybe</taxon>
    </lineage>
</organism>
<evidence type="ECO:0000313" key="3">
    <source>
        <dbReference type="Proteomes" id="UP000283269"/>
    </source>
</evidence>
<name>A0A409XHL4_PSICY</name>
<gene>
    <name evidence="2" type="ORF">CVT25_012990</name>
</gene>
<dbReference type="EMBL" id="NHYD01001666">
    <property type="protein sequence ID" value="PPQ90252.1"/>
    <property type="molecule type" value="Genomic_DNA"/>
</dbReference>
<reference evidence="2 3" key="1">
    <citation type="journal article" date="2018" name="Evol. Lett.">
        <title>Horizontal gene cluster transfer increased hallucinogenic mushroom diversity.</title>
        <authorList>
            <person name="Reynolds H.T."/>
            <person name="Vijayakumar V."/>
            <person name="Gluck-Thaler E."/>
            <person name="Korotkin H.B."/>
            <person name="Matheny P.B."/>
            <person name="Slot J.C."/>
        </authorList>
    </citation>
    <scope>NUCLEOTIDE SEQUENCE [LARGE SCALE GENOMIC DNA]</scope>
    <source>
        <strain evidence="2 3">2631</strain>
    </source>
</reference>
<feature type="compositionally biased region" description="Basic and acidic residues" evidence="1">
    <location>
        <begin position="1"/>
        <end position="19"/>
    </location>
</feature>
<sequence length="118" mass="13493">MAKFYMDRIKSQNKDEDKNYSGFEKSQGYKQNTEKEEEIMEYESQTTKYFIYKTSTQALLSYLPCKQLRSLCPMLQSSSVSDVLSSLVTRSHHYSCLRRIDLIGTQPAGTVVTVGIGL</sequence>
<dbReference type="AlphaFoldDB" id="A0A409XHL4"/>
<comment type="caution">
    <text evidence="2">The sequence shown here is derived from an EMBL/GenBank/DDBJ whole genome shotgun (WGS) entry which is preliminary data.</text>
</comment>
<evidence type="ECO:0000313" key="2">
    <source>
        <dbReference type="EMBL" id="PPQ90252.1"/>
    </source>
</evidence>
<dbReference type="InParanoid" id="A0A409XHL4"/>
<protein>
    <submittedName>
        <fullName evidence="2">Uncharacterized protein</fullName>
    </submittedName>
</protein>
<accession>A0A409XHL4</accession>
<feature type="region of interest" description="Disordered" evidence="1">
    <location>
        <begin position="1"/>
        <end position="34"/>
    </location>
</feature>
<evidence type="ECO:0000256" key="1">
    <source>
        <dbReference type="SAM" id="MobiDB-lite"/>
    </source>
</evidence>
<keyword evidence="3" id="KW-1185">Reference proteome</keyword>
<proteinExistence type="predicted"/>
<dbReference type="Proteomes" id="UP000283269">
    <property type="component" value="Unassembled WGS sequence"/>
</dbReference>